<dbReference type="PANTHER" id="PTHR24346">
    <property type="entry name" value="MAP/MICROTUBULE AFFINITY-REGULATING KINASE"/>
    <property type="match status" value="1"/>
</dbReference>
<dbReference type="Gene3D" id="3.30.200.20">
    <property type="entry name" value="Phosphorylase Kinase, domain 1"/>
    <property type="match status" value="1"/>
</dbReference>
<dbReference type="GO" id="GO:0005524">
    <property type="term" value="F:ATP binding"/>
    <property type="evidence" value="ECO:0007669"/>
    <property type="project" value="UniProtKB-KW"/>
</dbReference>
<dbReference type="InterPro" id="IPR000719">
    <property type="entry name" value="Prot_kinase_dom"/>
</dbReference>
<feature type="domain" description="Protein kinase" evidence="4">
    <location>
        <begin position="808"/>
        <end position="1064"/>
    </location>
</feature>
<dbReference type="OrthoDB" id="2338404at2759"/>
<dbReference type="Gene3D" id="1.10.510.10">
    <property type="entry name" value="Transferase(Phosphotransferase) domain 1"/>
    <property type="match status" value="3"/>
</dbReference>
<dbReference type="InterPro" id="IPR011009">
    <property type="entry name" value="Kinase-like_dom_sf"/>
</dbReference>
<feature type="compositionally biased region" description="Basic and acidic residues" evidence="3">
    <location>
        <begin position="1412"/>
        <end position="1426"/>
    </location>
</feature>
<dbReference type="Proteomes" id="UP000439903">
    <property type="component" value="Unassembled WGS sequence"/>
</dbReference>
<sequence length="1445" mass="167930">MLWFMFGRSAVEAPNVLNEFAKKNNYRKIPLNYINFDNLSRDHQIIKAWKLNHGLYLAGNNFITSNEIILGFNGVLSISIHSVKPIIYEVVAESREKPESPWIKLRDTYPMFDSLTKDESSNNISETDTYILFPIAEVTYTGLSIIESNNEEKTFTNKDYIDYGQLFSRKRLSGGKLIIRNFANAKPTQVIHLKLHLVWALDAIYSQKENPFKDATNFDFPMIETTNQKILKTPKDLNEWIKRIYDDNLVEIVSYEEVVPIFTFLENVYYTYNSESFINRLVPGISNKHKEITFENWIGDIDILSKNLVTWVYKFHLNRGMSVDQFGISLPNKHAFTFTQSPIITENNDHYLQCIQPKTCIEEILLRSNIIYNLDSIPFVMYNDDNNAELIEKIIYLFLCNERIKISLDKCVMPLPGFKKAVEGAINNSKPYKALQEVFNDFGYFLPKAIFLGNQLKEILLKRTNMQSNKSFIASFQASSQSDIDKILEQHALKDLDFNYLLTSNGQIIKLNQIFNWFVEYGNDYENFKKIRMEQIIPLYKILDYKLQKNVEIILKNRLDTRILLTGIKNFNVEKGCNKTYFRINFGKLSALDNNSYNVFGLVYDDKDARSESCAVRFDLFDCYGFSAFISFKDNIAKSIDEWYVIWMVIGKPSLLGTFSTKHRESNTAFHTTRVNLKECNENIVNVSLPFTLTKNCVASFSASYLPSNNPPKLNFRLLKWSKDTLKLKIIRIINEKDSGQYHLSSFNLNTCIIYPCNVVDFKTDIGKKSVIYGLFGDNLFTNDYDQSIDLDCYKNVYLNYLIENFSAKHTKYLGSNSFGYWTEAVLENNDSQLLIKHIIKRRLLTLIQGHDSDIPIEAYFLQEVSHKNLVRYVDVVEKENIFFLITKIDHNHWETLHSYLNRNGPLSENQAKNIFKQTIECISSIYKHGFFNLQLNDKNILISESLQVKLFDFEHLTLYEESNEDLVYNIQCEDHYGIAYASPEMIAGHKYDPELSDLWSLGILLYVMLHAHIPFESPFDTLVETLAIQKITSKECATILYRLLAKKPHFRGTFKGLLNYPWIGVENFLKRRILKNNIKENSAESIATEGPNTNDKIIQEIDYLIKRSSINEHLSLQWAPLNSLGDFQLIGKGEFRSVYLATCPNSFMSAQALTNSQFYEPKTSNKVVLKECSSIHEHDNLMNFLNEIKNHSEVNGFWGVIDFYGITYGHKHDDVKMILHYANKLDLNQYLSMNFHSMNWKEKLSILLDIAVGLYQIHNKVLTMLATGRYLYEGKTRKEILLKINNNDKLCFDESMPIFYQDMIYACCNLEPLNRPDARKLVNEILDWRLNKIHNFANEKTSFIHFDKLEKCQRIVHIEEAVLHSKSEAIETIQHSHSEVIDTMQYSKSETIEKTQFSEVVKTKSAVNDENDSKSEITRHEKESDSIQDNLQKATNEEVMPYII</sequence>
<dbReference type="GO" id="GO:0045719">
    <property type="term" value="P:negative regulation of glycogen biosynthetic process"/>
    <property type="evidence" value="ECO:0007669"/>
    <property type="project" value="TreeGrafter"/>
</dbReference>
<feature type="region of interest" description="Disordered" evidence="3">
    <location>
        <begin position="1405"/>
        <end position="1430"/>
    </location>
</feature>
<organism evidence="5 6">
    <name type="scientific">Gigaspora margarita</name>
    <dbReference type="NCBI Taxonomy" id="4874"/>
    <lineage>
        <taxon>Eukaryota</taxon>
        <taxon>Fungi</taxon>
        <taxon>Fungi incertae sedis</taxon>
        <taxon>Mucoromycota</taxon>
        <taxon>Glomeromycotina</taxon>
        <taxon>Glomeromycetes</taxon>
        <taxon>Diversisporales</taxon>
        <taxon>Gigasporaceae</taxon>
        <taxon>Gigaspora</taxon>
    </lineage>
</organism>
<keyword evidence="6" id="KW-1185">Reference proteome</keyword>
<accession>A0A8H3WX76</accession>
<gene>
    <name evidence="5" type="ORF">F8M41_013270</name>
</gene>
<reference evidence="5 6" key="1">
    <citation type="journal article" date="2019" name="Environ. Microbiol.">
        <title>At the nexus of three kingdoms: the genome of the mycorrhizal fungus Gigaspora margarita provides insights into plant, endobacterial and fungal interactions.</title>
        <authorList>
            <person name="Venice F."/>
            <person name="Ghignone S."/>
            <person name="Salvioli di Fossalunga A."/>
            <person name="Amselem J."/>
            <person name="Novero M."/>
            <person name="Xianan X."/>
            <person name="Sedzielewska Toro K."/>
            <person name="Morin E."/>
            <person name="Lipzen A."/>
            <person name="Grigoriev I.V."/>
            <person name="Henrissat B."/>
            <person name="Martin F.M."/>
            <person name="Bonfante P."/>
        </authorList>
    </citation>
    <scope>NUCLEOTIDE SEQUENCE [LARGE SCALE GENOMIC DNA]</scope>
    <source>
        <strain evidence="5 6">BEG34</strain>
    </source>
</reference>
<dbReference type="PANTHER" id="PTHR24346:SF51">
    <property type="entry name" value="PAS DOMAIN-CONTAINING SERINE_THREONINE-PROTEIN KINASE"/>
    <property type="match status" value="1"/>
</dbReference>
<dbReference type="GO" id="GO:0035556">
    <property type="term" value="P:intracellular signal transduction"/>
    <property type="evidence" value="ECO:0007669"/>
    <property type="project" value="TreeGrafter"/>
</dbReference>
<evidence type="ECO:0000313" key="6">
    <source>
        <dbReference type="Proteomes" id="UP000439903"/>
    </source>
</evidence>
<protein>
    <submittedName>
        <fullName evidence="5">Serine/threonine protein kinase</fullName>
    </submittedName>
</protein>
<keyword evidence="5" id="KW-0723">Serine/threonine-protein kinase</keyword>
<dbReference type="GO" id="GO:0004674">
    <property type="term" value="F:protein serine/threonine kinase activity"/>
    <property type="evidence" value="ECO:0007669"/>
    <property type="project" value="UniProtKB-KW"/>
</dbReference>
<dbReference type="InterPro" id="IPR001245">
    <property type="entry name" value="Ser-Thr/Tyr_kinase_cat_dom"/>
</dbReference>
<proteinExistence type="predicted"/>
<evidence type="ECO:0000256" key="2">
    <source>
        <dbReference type="ARBA" id="ARBA00022840"/>
    </source>
</evidence>
<evidence type="ECO:0000259" key="4">
    <source>
        <dbReference type="PROSITE" id="PS50011"/>
    </source>
</evidence>
<evidence type="ECO:0000256" key="1">
    <source>
        <dbReference type="ARBA" id="ARBA00022741"/>
    </source>
</evidence>
<keyword evidence="2" id="KW-0067">ATP-binding</keyword>
<evidence type="ECO:0000256" key="3">
    <source>
        <dbReference type="SAM" id="MobiDB-lite"/>
    </source>
</evidence>
<name>A0A8H3WX76_GIGMA</name>
<evidence type="ECO:0000313" key="5">
    <source>
        <dbReference type="EMBL" id="KAF0370203.1"/>
    </source>
</evidence>
<dbReference type="GO" id="GO:0005829">
    <property type="term" value="C:cytosol"/>
    <property type="evidence" value="ECO:0007669"/>
    <property type="project" value="TreeGrafter"/>
</dbReference>
<keyword evidence="5" id="KW-0808">Transferase</keyword>
<keyword evidence="5" id="KW-0418">Kinase</keyword>
<dbReference type="Pfam" id="PF07714">
    <property type="entry name" value="PK_Tyr_Ser-Thr"/>
    <property type="match status" value="1"/>
</dbReference>
<dbReference type="EMBL" id="WTPW01002692">
    <property type="protein sequence ID" value="KAF0370203.1"/>
    <property type="molecule type" value="Genomic_DNA"/>
</dbReference>
<comment type="caution">
    <text evidence="5">The sequence shown here is derived from an EMBL/GenBank/DDBJ whole genome shotgun (WGS) entry which is preliminary data.</text>
</comment>
<feature type="domain" description="Protein kinase" evidence="4">
    <location>
        <begin position="1125"/>
        <end position="1445"/>
    </location>
</feature>
<dbReference type="GO" id="GO:0005634">
    <property type="term" value="C:nucleus"/>
    <property type="evidence" value="ECO:0007669"/>
    <property type="project" value="TreeGrafter"/>
</dbReference>
<dbReference type="SUPFAM" id="SSF56112">
    <property type="entry name" value="Protein kinase-like (PK-like)"/>
    <property type="match status" value="2"/>
</dbReference>
<keyword evidence="1" id="KW-0547">Nucleotide-binding</keyword>
<dbReference type="Pfam" id="PF00069">
    <property type="entry name" value="Pkinase"/>
    <property type="match status" value="1"/>
</dbReference>
<dbReference type="PROSITE" id="PS50011">
    <property type="entry name" value="PROTEIN_KINASE_DOM"/>
    <property type="match status" value="2"/>
</dbReference>